<organism evidence="3 4">
    <name type="scientific">Salipiger pallidus</name>
    <dbReference type="NCBI Taxonomy" id="1775170"/>
    <lineage>
        <taxon>Bacteria</taxon>
        <taxon>Pseudomonadati</taxon>
        <taxon>Pseudomonadota</taxon>
        <taxon>Alphaproteobacteria</taxon>
        <taxon>Rhodobacterales</taxon>
        <taxon>Roseobacteraceae</taxon>
        <taxon>Salipiger</taxon>
    </lineage>
</organism>
<proteinExistence type="predicted"/>
<dbReference type="AlphaFoldDB" id="A0A8J3EJ03"/>
<keyword evidence="4" id="KW-1185">Reference proteome</keyword>
<evidence type="ECO:0000313" key="4">
    <source>
        <dbReference type="Proteomes" id="UP000617145"/>
    </source>
</evidence>
<dbReference type="EMBL" id="BMJV01000009">
    <property type="protein sequence ID" value="GGG84089.1"/>
    <property type="molecule type" value="Genomic_DNA"/>
</dbReference>
<dbReference type="RefSeq" id="WP_188791836.1">
    <property type="nucleotide sequence ID" value="NZ_BMJV01000009.1"/>
</dbReference>
<protein>
    <submittedName>
        <fullName evidence="3">Uncharacterized protein</fullName>
    </submittedName>
</protein>
<evidence type="ECO:0000256" key="1">
    <source>
        <dbReference type="SAM" id="Coils"/>
    </source>
</evidence>
<feature type="compositionally biased region" description="Basic and acidic residues" evidence="2">
    <location>
        <begin position="138"/>
        <end position="151"/>
    </location>
</feature>
<dbReference type="Proteomes" id="UP000617145">
    <property type="component" value="Unassembled WGS sequence"/>
</dbReference>
<evidence type="ECO:0000313" key="3">
    <source>
        <dbReference type="EMBL" id="GGG84089.1"/>
    </source>
</evidence>
<feature type="coiled-coil region" evidence="1">
    <location>
        <begin position="12"/>
        <end position="39"/>
    </location>
</feature>
<keyword evidence="1" id="KW-0175">Coiled coil</keyword>
<feature type="region of interest" description="Disordered" evidence="2">
    <location>
        <begin position="138"/>
        <end position="166"/>
    </location>
</feature>
<accession>A0A8J3EJ03</accession>
<reference evidence="3" key="1">
    <citation type="journal article" date="2014" name="Int. J. Syst. Evol. Microbiol.">
        <title>Complete genome sequence of Corynebacterium casei LMG S-19264T (=DSM 44701T), isolated from a smear-ripened cheese.</title>
        <authorList>
            <consortium name="US DOE Joint Genome Institute (JGI-PGF)"/>
            <person name="Walter F."/>
            <person name="Albersmeier A."/>
            <person name="Kalinowski J."/>
            <person name="Ruckert C."/>
        </authorList>
    </citation>
    <scope>NUCLEOTIDE SEQUENCE</scope>
    <source>
        <strain evidence="3">CGMCC 1.15762</strain>
    </source>
</reference>
<sequence length="166" mass="18447">MTMRTAPVVQLLRHREAQLERLETALLQARREVADAGVEADAQRALVSAAEAALPSRMAAILSEAGRLRHASDQFAAFRLAMIREKRAEADARRDLESAEARLSAAEERQALLSDHGLEAQRRVEALRELLRLENRRKSQRAEIRAEDDAPPRPAAMPAWLGDALA</sequence>
<reference evidence="3" key="2">
    <citation type="submission" date="2020-09" db="EMBL/GenBank/DDBJ databases">
        <authorList>
            <person name="Sun Q."/>
            <person name="Zhou Y."/>
        </authorList>
    </citation>
    <scope>NUCLEOTIDE SEQUENCE</scope>
    <source>
        <strain evidence="3">CGMCC 1.15762</strain>
    </source>
</reference>
<gene>
    <name evidence="3" type="ORF">GCM10011415_37680</name>
</gene>
<name>A0A8J3EJ03_9RHOB</name>
<comment type="caution">
    <text evidence="3">The sequence shown here is derived from an EMBL/GenBank/DDBJ whole genome shotgun (WGS) entry which is preliminary data.</text>
</comment>
<evidence type="ECO:0000256" key="2">
    <source>
        <dbReference type="SAM" id="MobiDB-lite"/>
    </source>
</evidence>